<sequence length="322" mass="37087">METVPYCFIEAVLRSDLSERARRLDGVWGELAEAYLERRGTLELRYAPYLRNEWRLYYQMQGFNHIKTRTLSPKVVKEMSRSIAAINLAFTHDLREADGWTSVDPDDGEDDAVVLLLTGLDAPSKHVWLHISHGFRPLGPKCVEMLSRYPRLLRTFTTIRLGTYTEPSYIQLLEDAVATGRVQRISIISSVFHRELVPAVLPTSFWVNYFFSESCRTLHVHFEDLDVPLGVIDRWQKTDPRTLAPNKLFTGIMTTANDMEEQDVDMTTILLSEAEPEVAKIVRLLAPGMSFLSLRYICHPVDPNSRIYVVFREENDCSLLFR</sequence>
<dbReference type="WBParaSite" id="L893_g21619.t1">
    <property type="protein sequence ID" value="L893_g21619.t1"/>
    <property type="gene ID" value="L893_g21619"/>
</dbReference>
<accession>A0A1I7Z0N1</accession>
<evidence type="ECO:0000313" key="2">
    <source>
        <dbReference type="WBParaSite" id="L893_g21619.t1"/>
    </source>
</evidence>
<dbReference type="AlphaFoldDB" id="A0A1I7Z0N1"/>
<dbReference type="Proteomes" id="UP000095287">
    <property type="component" value="Unplaced"/>
</dbReference>
<evidence type="ECO:0000313" key="1">
    <source>
        <dbReference type="Proteomes" id="UP000095287"/>
    </source>
</evidence>
<protein>
    <submittedName>
        <fullName evidence="2">F-box domain-containing protein</fullName>
    </submittedName>
</protein>
<reference evidence="2" key="1">
    <citation type="submission" date="2016-11" db="UniProtKB">
        <authorList>
            <consortium name="WormBaseParasite"/>
        </authorList>
    </citation>
    <scope>IDENTIFICATION</scope>
</reference>
<name>A0A1I7Z0N1_9BILA</name>
<proteinExistence type="predicted"/>
<organism evidence="1 2">
    <name type="scientific">Steinernema glaseri</name>
    <dbReference type="NCBI Taxonomy" id="37863"/>
    <lineage>
        <taxon>Eukaryota</taxon>
        <taxon>Metazoa</taxon>
        <taxon>Ecdysozoa</taxon>
        <taxon>Nematoda</taxon>
        <taxon>Chromadorea</taxon>
        <taxon>Rhabditida</taxon>
        <taxon>Tylenchina</taxon>
        <taxon>Panagrolaimomorpha</taxon>
        <taxon>Strongyloidoidea</taxon>
        <taxon>Steinernematidae</taxon>
        <taxon>Steinernema</taxon>
    </lineage>
</organism>
<keyword evidence="1" id="KW-1185">Reference proteome</keyword>